<dbReference type="OrthoDB" id="4152607at2759"/>
<accession>A0A1J7IP74</accession>
<protein>
    <recommendedName>
        <fullName evidence="2">DUF7587 domain-containing protein</fullName>
    </recommendedName>
</protein>
<gene>
    <name evidence="3" type="ORF">CONLIGDRAFT_633336</name>
</gene>
<keyword evidence="4" id="KW-1185">Reference proteome</keyword>
<sequence>MASPELEDQLQRLTVDESCDAESLPFRPPEDLQGGKKFDEIPRYLFRVFTPRSQGTTTSSWVKSREARHNTACSKVDIFAQADRQEIAQMINRHLRWIEGDGHNLVSWTSFLLFALVYIFHLRANTRDRSKFEQINLCIIGTSTFPEDVFLRDLDLIRRYRSHDESLRAFEDLRLNKKKTRNSTTSESTSRKGL</sequence>
<evidence type="ECO:0000259" key="2">
    <source>
        <dbReference type="Pfam" id="PF24494"/>
    </source>
</evidence>
<evidence type="ECO:0000313" key="3">
    <source>
        <dbReference type="EMBL" id="OIW29173.1"/>
    </source>
</evidence>
<feature type="transmembrane region" description="Helical" evidence="1">
    <location>
        <begin position="105"/>
        <end position="122"/>
    </location>
</feature>
<keyword evidence="1" id="KW-1133">Transmembrane helix</keyword>
<dbReference type="AlphaFoldDB" id="A0A1J7IP74"/>
<evidence type="ECO:0000256" key="1">
    <source>
        <dbReference type="SAM" id="Phobius"/>
    </source>
</evidence>
<keyword evidence="1" id="KW-0472">Membrane</keyword>
<keyword evidence="1" id="KW-0812">Transmembrane</keyword>
<evidence type="ECO:0000313" key="4">
    <source>
        <dbReference type="Proteomes" id="UP000182658"/>
    </source>
</evidence>
<reference evidence="3 4" key="1">
    <citation type="submission" date="2016-10" db="EMBL/GenBank/DDBJ databases">
        <title>Draft genome sequence of Coniochaeta ligniaria NRRL30616, a lignocellulolytic fungus for bioabatement of inhibitors in plant biomass hydrolysates.</title>
        <authorList>
            <consortium name="DOE Joint Genome Institute"/>
            <person name="Jimenez D.J."/>
            <person name="Hector R.E."/>
            <person name="Riley R."/>
            <person name="Sun H."/>
            <person name="Grigoriev I.V."/>
            <person name="Van Elsas J.D."/>
            <person name="Nichols N.N."/>
        </authorList>
    </citation>
    <scope>NUCLEOTIDE SEQUENCE [LARGE SCALE GENOMIC DNA]</scope>
    <source>
        <strain evidence="3 4">NRRL 30616</strain>
    </source>
</reference>
<dbReference type="Pfam" id="PF24494">
    <property type="entry name" value="DUF7587"/>
    <property type="match status" value="1"/>
</dbReference>
<dbReference type="EMBL" id="KV875098">
    <property type="protein sequence ID" value="OIW29173.1"/>
    <property type="molecule type" value="Genomic_DNA"/>
</dbReference>
<dbReference type="Proteomes" id="UP000182658">
    <property type="component" value="Unassembled WGS sequence"/>
</dbReference>
<name>A0A1J7IP74_9PEZI</name>
<feature type="domain" description="DUF7587" evidence="2">
    <location>
        <begin position="41"/>
        <end position="163"/>
    </location>
</feature>
<organism evidence="3 4">
    <name type="scientific">Coniochaeta ligniaria NRRL 30616</name>
    <dbReference type="NCBI Taxonomy" id="1408157"/>
    <lineage>
        <taxon>Eukaryota</taxon>
        <taxon>Fungi</taxon>
        <taxon>Dikarya</taxon>
        <taxon>Ascomycota</taxon>
        <taxon>Pezizomycotina</taxon>
        <taxon>Sordariomycetes</taxon>
        <taxon>Sordariomycetidae</taxon>
        <taxon>Coniochaetales</taxon>
        <taxon>Coniochaetaceae</taxon>
        <taxon>Coniochaeta</taxon>
    </lineage>
</organism>
<dbReference type="InterPro" id="IPR056009">
    <property type="entry name" value="DUF7587"/>
</dbReference>
<proteinExistence type="predicted"/>
<dbReference type="InParanoid" id="A0A1J7IP74"/>